<dbReference type="OrthoDB" id="9815690at2"/>
<sequence length="447" mass="49542">MSRLVLVSNRVPPPRERSGAAGGLAVALREAVSSHETLWFGWSGTAGAQAATQPRIHRSGRITYATLDLAQGDYEGYYRGFSNGMLWPLLHYQVALAEFRREDLGAYQRVNHAFAAALVPLLRPNDLIWVHDYHLIPMGAALREAGVQARIGFFLHVPFPPAAVWAALPQGDEMARELACYDVLGTQTEEDARHMNEVLQAQGLPPKARSFPIGIDPESFAAAARQAEGGTEVRRLIQSLGGRALILGVDRLDYSKGLPQRFRGFARLLRRFPEHRNRVTFLQVAPVSRGDVAQYRSLRRELDELTGRINGEHAEFDWTPLRYLTQAVRRDVLAGFYRMASVGLVTPLRDGMNLVAKEYVAAQNPEAPGMLVLSRFAGAAEAMEGALVINPHDPDETAEALHAALSAPPEERRTRWRQMWTAVNRHTSADWARGFMAELEGTTARAA</sequence>
<keyword evidence="3" id="KW-1185">Reference proteome</keyword>
<comment type="caution">
    <text evidence="2">The sequence shown here is derived from an EMBL/GenBank/DDBJ whole genome shotgun (WGS) entry which is preliminary data.</text>
</comment>
<gene>
    <name evidence="2" type="ORF">F1189_01260</name>
</gene>
<dbReference type="GO" id="GO:0005992">
    <property type="term" value="P:trehalose biosynthetic process"/>
    <property type="evidence" value="ECO:0007669"/>
    <property type="project" value="InterPro"/>
</dbReference>
<dbReference type="Gene3D" id="3.40.50.2000">
    <property type="entry name" value="Glycogen Phosphorylase B"/>
    <property type="match status" value="2"/>
</dbReference>
<dbReference type="CDD" id="cd03788">
    <property type="entry name" value="GT20_TPS"/>
    <property type="match status" value="1"/>
</dbReference>
<evidence type="ECO:0000256" key="1">
    <source>
        <dbReference type="ARBA" id="ARBA00008799"/>
    </source>
</evidence>
<dbReference type="RefSeq" id="WP_150038684.1">
    <property type="nucleotide sequence ID" value="NZ_OW485601.1"/>
</dbReference>
<evidence type="ECO:0000313" key="3">
    <source>
        <dbReference type="Proteomes" id="UP000325255"/>
    </source>
</evidence>
<dbReference type="EMBL" id="VWPK01000002">
    <property type="protein sequence ID" value="KAA5614255.1"/>
    <property type="molecule type" value="Genomic_DNA"/>
</dbReference>
<accession>A0A5M6J3L2</accession>
<evidence type="ECO:0000313" key="2">
    <source>
        <dbReference type="EMBL" id="KAA5614255.1"/>
    </source>
</evidence>
<reference evidence="2 3" key="1">
    <citation type="submission" date="2019-09" db="EMBL/GenBank/DDBJ databases">
        <title>Genome sequence of Rhodovastum atsumiense, a diverse member of the Acetobacteraceae family of non-sulfur purple photosynthetic bacteria.</title>
        <authorList>
            <person name="Meyer T."/>
            <person name="Kyndt J."/>
        </authorList>
    </citation>
    <scope>NUCLEOTIDE SEQUENCE [LARGE SCALE GENOMIC DNA]</scope>
    <source>
        <strain evidence="2 3">DSM 21279</strain>
    </source>
</reference>
<dbReference type="InterPro" id="IPR001830">
    <property type="entry name" value="Glyco_trans_20"/>
</dbReference>
<name>A0A5M6J3L2_9PROT</name>
<dbReference type="PANTHER" id="PTHR10788:SF106">
    <property type="entry name" value="BCDNA.GH08860"/>
    <property type="match status" value="1"/>
</dbReference>
<dbReference type="GO" id="GO:0003825">
    <property type="term" value="F:alpha,alpha-trehalose-phosphate synthase (UDP-forming) activity"/>
    <property type="evidence" value="ECO:0007669"/>
    <property type="project" value="TreeGrafter"/>
</dbReference>
<dbReference type="Pfam" id="PF00982">
    <property type="entry name" value="Glyco_transf_20"/>
    <property type="match status" value="1"/>
</dbReference>
<dbReference type="PANTHER" id="PTHR10788">
    <property type="entry name" value="TREHALOSE-6-PHOSPHATE SYNTHASE"/>
    <property type="match status" value="1"/>
</dbReference>
<dbReference type="AlphaFoldDB" id="A0A5M6J3L2"/>
<dbReference type="SUPFAM" id="SSF53756">
    <property type="entry name" value="UDP-Glycosyltransferase/glycogen phosphorylase"/>
    <property type="match status" value="1"/>
</dbReference>
<dbReference type="Proteomes" id="UP000325255">
    <property type="component" value="Unassembled WGS sequence"/>
</dbReference>
<comment type="similarity">
    <text evidence="1">Belongs to the glycosyltransferase 20 family.</text>
</comment>
<protein>
    <submittedName>
        <fullName evidence="2">Trehalose-6-phosphate synthase</fullName>
    </submittedName>
</protein>
<proteinExistence type="inferred from homology"/>
<organism evidence="2 3">
    <name type="scientific">Rhodovastum atsumiense</name>
    <dbReference type="NCBI Taxonomy" id="504468"/>
    <lineage>
        <taxon>Bacteria</taxon>
        <taxon>Pseudomonadati</taxon>
        <taxon>Pseudomonadota</taxon>
        <taxon>Alphaproteobacteria</taxon>
        <taxon>Acetobacterales</taxon>
        <taxon>Acetobacteraceae</taxon>
        <taxon>Rhodovastum</taxon>
    </lineage>
</organism>